<organism evidence="2 3">
    <name type="scientific">Dovyalis caffra</name>
    <dbReference type="NCBI Taxonomy" id="77055"/>
    <lineage>
        <taxon>Eukaryota</taxon>
        <taxon>Viridiplantae</taxon>
        <taxon>Streptophyta</taxon>
        <taxon>Embryophyta</taxon>
        <taxon>Tracheophyta</taxon>
        <taxon>Spermatophyta</taxon>
        <taxon>Magnoliopsida</taxon>
        <taxon>eudicotyledons</taxon>
        <taxon>Gunneridae</taxon>
        <taxon>Pentapetalae</taxon>
        <taxon>rosids</taxon>
        <taxon>fabids</taxon>
        <taxon>Malpighiales</taxon>
        <taxon>Salicaceae</taxon>
        <taxon>Flacourtieae</taxon>
        <taxon>Dovyalis</taxon>
    </lineage>
</organism>
<feature type="region of interest" description="Disordered" evidence="1">
    <location>
        <begin position="660"/>
        <end position="684"/>
    </location>
</feature>
<feature type="region of interest" description="Disordered" evidence="1">
    <location>
        <begin position="204"/>
        <end position="247"/>
    </location>
</feature>
<feature type="region of interest" description="Disordered" evidence="1">
    <location>
        <begin position="156"/>
        <end position="179"/>
    </location>
</feature>
<dbReference type="SUPFAM" id="SSF52540">
    <property type="entry name" value="P-loop containing nucleoside triphosphate hydrolases"/>
    <property type="match status" value="1"/>
</dbReference>
<feature type="compositionally biased region" description="Pro residues" evidence="1">
    <location>
        <begin position="214"/>
        <end position="243"/>
    </location>
</feature>
<evidence type="ECO:0008006" key="4">
    <source>
        <dbReference type="Google" id="ProtNLM"/>
    </source>
</evidence>
<evidence type="ECO:0000313" key="2">
    <source>
        <dbReference type="EMBL" id="CAK7322862.1"/>
    </source>
</evidence>
<reference evidence="2 3" key="1">
    <citation type="submission" date="2024-01" db="EMBL/GenBank/DDBJ databases">
        <authorList>
            <person name="Waweru B."/>
        </authorList>
    </citation>
    <scope>NUCLEOTIDE SEQUENCE [LARGE SCALE GENOMIC DNA]</scope>
</reference>
<evidence type="ECO:0000313" key="3">
    <source>
        <dbReference type="Proteomes" id="UP001314170"/>
    </source>
</evidence>
<feature type="compositionally biased region" description="Pro residues" evidence="1">
    <location>
        <begin position="34"/>
        <end position="54"/>
    </location>
</feature>
<dbReference type="Gene3D" id="3.40.50.300">
    <property type="entry name" value="P-loop containing nucleotide triphosphate hydrolases"/>
    <property type="match status" value="1"/>
</dbReference>
<sequence length="715" mass="80667">MDHQWRPIPPPHPASICPICSISHFPFCPPPPPPYNQNPRFPPPPPPPPPPPDPYYSFTANPYAVVNPNHGWQWHREDGYGHPNPNPNPNPNPMYDYYRNSSTSCINGEADRSYKRPRVDDGIGSGMFGYENNQNSERFSSDDERRLKLIHDHGNTTKLYSPFPPTQDDMNNISNSNNWKPQPMRNYAATRLHQLPIESGYLPYHENNRVFGGQPPPPPPPPPLPASPPPPLPMEPPLHPSPPKSSSSLFHVPVNYSASNPYLHNNSTGFVSEEWQQSSGQTFLHKKLSPERPTIVDASHLFKLPHRATRPNHVVIILRGLPGSGKSYLAKMMRDLEVENGGNAPRIHSMDDYFMTEVEKVDSDASKSSSSTRGKKPIVKKVMEYCYEPEMEEAYRESLLKAFKKTLEEGIFTFVIVDDRNLRVADFAQFWAIAKVYPHFFLVTSSASTYVLISQCPWNMLKNERSGYEVYISEASYRDPVGCAARNVHGFTIDEIQRMAWQWEEAPLIYTQLDIKSLFRGDDLKQSGIQEVDMDTEDGDFGNDPPRLLEGKTEKTVVPPVEDDAPCVPSKDAKRWDAEENHLSGLKELGKSKWSDDLDEDDTQGSEGKRANNALSGLAYRKQRKSVHWSDQVGDTGFSIGAAKKGNMLSLVIGPGAGYNLKSNPLSEEERPTSTSSIGKSRHSIFQERLRVEHESFKAVFDRRKQRIVGLDSEE</sequence>
<feature type="region of interest" description="Disordered" evidence="1">
    <location>
        <begin position="34"/>
        <end position="55"/>
    </location>
</feature>
<keyword evidence="3" id="KW-1185">Reference proteome</keyword>
<accession>A0AAV1QMI2</accession>
<dbReference type="InterPro" id="IPR027417">
    <property type="entry name" value="P-loop_NTPase"/>
</dbReference>
<dbReference type="Proteomes" id="UP001314170">
    <property type="component" value="Unassembled WGS sequence"/>
</dbReference>
<dbReference type="EMBL" id="CAWUPB010000030">
    <property type="protein sequence ID" value="CAK7322862.1"/>
    <property type="molecule type" value="Genomic_DNA"/>
</dbReference>
<comment type="caution">
    <text evidence="2">The sequence shown here is derived from an EMBL/GenBank/DDBJ whole genome shotgun (WGS) entry which is preliminary data.</text>
</comment>
<name>A0AAV1QMI2_9ROSI</name>
<gene>
    <name evidence="2" type="ORF">DCAF_LOCUS474</name>
</gene>
<dbReference type="PANTHER" id="PTHR13413">
    <property type="entry name" value="YLP MOTIF CONTAINING PROTEIN NUCLEAR PROTEIN ZAP"/>
    <property type="match status" value="1"/>
</dbReference>
<dbReference type="AlphaFoldDB" id="A0AAV1QMI2"/>
<feature type="compositionally biased region" description="Basic and acidic residues" evidence="1">
    <location>
        <begin position="571"/>
        <end position="582"/>
    </location>
</feature>
<feature type="region of interest" description="Disordered" evidence="1">
    <location>
        <begin position="559"/>
        <end position="617"/>
    </location>
</feature>
<dbReference type="PANTHER" id="PTHR13413:SF0">
    <property type="entry name" value="YLP MOTIF-CONTAINING PROTEIN 1"/>
    <property type="match status" value="1"/>
</dbReference>
<proteinExistence type="predicted"/>
<feature type="compositionally biased region" description="Polar residues" evidence="1">
    <location>
        <begin position="168"/>
        <end position="179"/>
    </location>
</feature>
<protein>
    <recommendedName>
        <fullName evidence="4">YLP motif-containing protein 1</fullName>
    </recommendedName>
</protein>
<dbReference type="GO" id="GO:0005634">
    <property type="term" value="C:nucleus"/>
    <property type="evidence" value="ECO:0007669"/>
    <property type="project" value="InterPro"/>
</dbReference>
<dbReference type="GO" id="GO:0032204">
    <property type="term" value="P:regulation of telomere maintenance"/>
    <property type="evidence" value="ECO:0007669"/>
    <property type="project" value="TreeGrafter"/>
</dbReference>
<dbReference type="InterPro" id="IPR026314">
    <property type="entry name" value="YLP_motif_con_p1"/>
</dbReference>
<evidence type="ECO:0000256" key="1">
    <source>
        <dbReference type="SAM" id="MobiDB-lite"/>
    </source>
</evidence>